<evidence type="ECO:0000256" key="5">
    <source>
        <dbReference type="ARBA" id="ARBA00022842"/>
    </source>
</evidence>
<dbReference type="CDD" id="cd18870">
    <property type="entry name" value="NUDIX_AcylCoAdiphos_Nudt19"/>
    <property type="match status" value="1"/>
</dbReference>
<proteinExistence type="predicted"/>
<evidence type="ECO:0000256" key="1">
    <source>
        <dbReference type="ARBA" id="ARBA00001936"/>
    </source>
</evidence>
<evidence type="ECO:0000313" key="7">
    <source>
        <dbReference type="EMBL" id="CCG82230.1"/>
    </source>
</evidence>
<comment type="cofactor">
    <cofactor evidence="1">
        <name>Mn(2+)</name>
        <dbReference type="ChEBI" id="CHEBI:29035"/>
    </cofactor>
</comment>
<evidence type="ECO:0000313" key="8">
    <source>
        <dbReference type="Proteomes" id="UP000013776"/>
    </source>
</evidence>
<dbReference type="GO" id="GO:0046872">
    <property type="term" value="F:metal ion binding"/>
    <property type="evidence" value="ECO:0007669"/>
    <property type="project" value="UniProtKB-KW"/>
</dbReference>
<sequence>MASVTRATKPSAPVVASPSSSLIIISPLETRTSCGYNYRVVMNATVFPGGNVDTSDHDRASSYEILDPTLDTFKRCAIRETFEETGILITKPRVQFASGDRKKWRSMVHESGRAFPSLLDAYHVNLDLQELVHYANWITPATLPRRYNTNFFLSVVSSSETLPARHDNSETLQISHFTPAEGIEAHRSGKIVLFPPQLYMLHDLSTSKSYEELLEVMRTRAVVPTQPMFKPDLGHIVLPGDEARGGAPGTFNRIKVSVQKGNMAPLNIIRQNLHGFADMLTEEVSATIEGELLKEKL</sequence>
<organism evidence="7 8">
    <name type="scientific">Taphrina deformans (strain PYCC 5710 / ATCC 11124 / CBS 356.35 / IMI 108563 / JCM 9778 / NBRC 8474)</name>
    <name type="common">Peach leaf curl fungus</name>
    <name type="synonym">Lalaria deformans</name>
    <dbReference type="NCBI Taxonomy" id="1097556"/>
    <lineage>
        <taxon>Eukaryota</taxon>
        <taxon>Fungi</taxon>
        <taxon>Dikarya</taxon>
        <taxon>Ascomycota</taxon>
        <taxon>Taphrinomycotina</taxon>
        <taxon>Taphrinomycetes</taxon>
        <taxon>Taphrinales</taxon>
        <taxon>Taphrinaceae</taxon>
        <taxon>Taphrina</taxon>
    </lineage>
</organism>
<accession>R4X977</accession>
<dbReference type="PANTHER" id="PTHR12318:SF0">
    <property type="entry name" value="ACYL-COENZYME A DIPHOSPHATASE NUDT19"/>
    <property type="match status" value="1"/>
</dbReference>
<dbReference type="Gene3D" id="3.90.79.10">
    <property type="entry name" value="Nucleoside Triphosphate Pyrophosphohydrolase"/>
    <property type="match status" value="1"/>
</dbReference>
<comment type="cofactor">
    <cofactor evidence="2">
        <name>Mg(2+)</name>
        <dbReference type="ChEBI" id="CHEBI:18420"/>
    </cofactor>
</comment>
<dbReference type="VEuPathDB" id="FungiDB:TAPDE_002233"/>
<keyword evidence="3" id="KW-0479">Metal-binding</keyword>
<gene>
    <name evidence="7" type="ORF">TAPDE_002233</name>
</gene>
<dbReference type="SUPFAM" id="SSF55811">
    <property type="entry name" value="Nudix"/>
    <property type="match status" value="1"/>
</dbReference>
<keyword evidence="5" id="KW-0460">Magnesium</keyword>
<evidence type="ECO:0000256" key="2">
    <source>
        <dbReference type="ARBA" id="ARBA00001946"/>
    </source>
</evidence>
<dbReference type="eggNOG" id="KOG3904">
    <property type="taxonomic scope" value="Eukaryota"/>
</dbReference>
<dbReference type="AlphaFoldDB" id="R4X977"/>
<dbReference type="InterPro" id="IPR015797">
    <property type="entry name" value="NUDIX_hydrolase-like_dom_sf"/>
</dbReference>
<evidence type="ECO:0000256" key="3">
    <source>
        <dbReference type="ARBA" id="ARBA00022723"/>
    </source>
</evidence>
<keyword evidence="8" id="KW-1185">Reference proteome</keyword>
<dbReference type="GO" id="GO:0005739">
    <property type="term" value="C:mitochondrion"/>
    <property type="evidence" value="ECO:0007669"/>
    <property type="project" value="TreeGrafter"/>
</dbReference>
<comment type="caution">
    <text evidence="7">The sequence shown here is derived from an EMBL/GenBank/DDBJ whole genome shotgun (WGS) entry which is preliminary data.</text>
</comment>
<keyword evidence="6" id="KW-0464">Manganese</keyword>
<name>R4X977_TAPDE</name>
<protein>
    <submittedName>
        <fullName evidence="7">NUDIX family hydrolase</fullName>
    </submittedName>
</protein>
<dbReference type="OrthoDB" id="1695362at2759"/>
<reference evidence="7 8" key="1">
    <citation type="journal article" date="2013" name="MBio">
        <title>Genome sequencing of the plant pathogen Taphrina deformans, the causal agent of peach leaf curl.</title>
        <authorList>
            <person name="Cisse O.H."/>
            <person name="Almeida J.M.G.C.F."/>
            <person name="Fonseca A."/>
            <person name="Kumar A.A."/>
            <person name="Salojaervi J."/>
            <person name="Overmyer K."/>
            <person name="Hauser P.M."/>
            <person name="Pagni M."/>
        </authorList>
    </citation>
    <scope>NUCLEOTIDE SEQUENCE [LARGE SCALE GENOMIC DNA]</scope>
    <source>
        <strain evidence="8">PYCC 5710 / ATCC 11124 / CBS 356.35 / IMI 108563 / JCM 9778 / NBRC 8474</strain>
    </source>
</reference>
<dbReference type="STRING" id="1097556.R4X977"/>
<evidence type="ECO:0000256" key="6">
    <source>
        <dbReference type="ARBA" id="ARBA00023211"/>
    </source>
</evidence>
<dbReference type="InterPro" id="IPR039121">
    <property type="entry name" value="NUDT19"/>
</dbReference>
<dbReference type="Proteomes" id="UP000013776">
    <property type="component" value="Unassembled WGS sequence"/>
</dbReference>
<dbReference type="PANTHER" id="PTHR12318">
    <property type="entry name" value="TESTOSTERONE-REGULATED PROTEIN RP2"/>
    <property type="match status" value="1"/>
</dbReference>
<dbReference type="EMBL" id="CAHR02000074">
    <property type="protein sequence ID" value="CCG82230.1"/>
    <property type="molecule type" value="Genomic_DNA"/>
</dbReference>
<dbReference type="GO" id="GO:0016818">
    <property type="term" value="F:hydrolase activity, acting on acid anhydrides, in phosphorus-containing anhydrides"/>
    <property type="evidence" value="ECO:0007669"/>
    <property type="project" value="InterPro"/>
</dbReference>
<evidence type="ECO:0000256" key="4">
    <source>
        <dbReference type="ARBA" id="ARBA00022801"/>
    </source>
</evidence>
<keyword evidence="4 7" id="KW-0378">Hydrolase</keyword>